<feature type="transmembrane region" description="Helical" evidence="1">
    <location>
        <begin position="30"/>
        <end position="47"/>
    </location>
</feature>
<accession>A0A0A9H4C6</accession>
<sequence length="58" mass="7130">MDLFPDSYVCALVFCSMNISFIVISDMAIWRYYFVISLFDVCFWLYFRLSDRICYWQI</sequence>
<keyword evidence="1" id="KW-0472">Membrane</keyword>
<dbReference type="AlphaFoldDB" id="A0A0A9H4C6"/>
<keyword evidence="1" id="KW-1133">Transmembrane helix</keyword>
<evidence type="ECO:0000256" key="1">
    <source>
        <dbReference type="SAM" id="Phobius"/>
    </source>
</evidence>
<dbReference type="EMBL" id="GBRH01170148">
    <property type="protein sequence ID" value="JAE27748.1"/>
    <property type="molecule type" value="Transcribed_RNA"/>
</dbReference>
<reference evidence="2" key="1">
    <citation type="submission" date="2014-09" db="EMBL/GenBank/DDBJ databases">
        <authorList>
            <person name="Magalhaes I.L.F."/>
            <person name="Oliveira U."/>
            <person name="Santos F.R."/>
            <person name="Vidigal T.H.D.A."/>
            <person name="Brescovit A.D."/>
            <person name="Santos A.J."/>
        </authorList>
    </citation>
    <scope>NUCLEOTIDE SEQUENCE</scope>
    <source>
        <tissue evidence="2">Shoot tissue taken approximately 20 cm above the soil surface</tissue>
    </source>
</reference>
<feature type="transmembrane region" description="Helical" evidence="1">
    <location>
        <begin position="7"/>
        <end position="24"/>
    </location>
</feature>
<evidence type="ECO:0000313" key="2">
    <source>
        <dbReference type="EMBL" id="JAE27748.1"/>
    </source>
</evidence>
<keyword evidence="1" id="KW-0812">Transmembrane</keyword>
<reference evidence="2" key="2">
    <citation type="journal article" date="2015" name="Data Brief">
        <title>Shoot transcriptome of the giant reed, Arundo donax.</title>
        <authorList>
            <person name="Barrero R.A."/>
            <person name="Guerrero F.D."/>
            <person name="Moolhuijzen P."/>
            <person name="Goolsby J.A."/>
            <person name="Tidwell J."/>
            <person name="Bellgard S.E."/>
            <person name="Bellgard M.I."/>
        </authorList>
    </citation>
    <scope>NUCLEOTIDE SEQUENCE</scope>
    <source>
        <tissue evidence="2">Shoot tissue taken approximately 20 cm above the soil surface</tissue>
    </source>
</reference>
<name>A0A0A9H4C6_ARUDO</name>
<proteinExistence type="predicted"/>
<protein>
    <submittedName>
        <fullName evidence="2">Vip3</fullName>
    </submittedName>
</protein>
<organism evidence="2">
    <name type="scientific">Arundo donax</name>
    <name type="common">Giant reed</name>
    <name type="synonym">Donax arundinaceus</name>
    <dbReference type="NCBI Taxonomy" id="35708"/>
    <lineage>
        <taxon>Eukaryota</taxon>
        <taxon>Viridiplantae</taxon>
        <taxon>Streptophyta</taxon>
        <taxon>Embryophyta</taxon>
        <taxon>Tracheophyta</taxon>
        <taxon>Spermatophyta</taxon>
        <taxon>Magnoliopsida</taxon>
        <taxon>Liliopsida</taxon>
        <taxon>Poales</taxon>
        <taxon>Poaceae</taxon>
        <taxon>PACMAD clade</taxon>
        <taxon>Arundinoideae</taxon>
        <taxon>Arundineae</taxon>
        <taxon>Arundo</taxon>
    </lineage>
</organism>